<feature type="region of interest" description="Disordered" evidence="1">
    <location>
        <begin position="64"/>
        <end position="92"/>
    </location>
</feature>
<name>A0A7S4T580_9STRA</name>
<organism evidence="2">
    <name type="scientific">Ditylum brightwellii</name>
    <dbReference type="NCBI Taxonomy" id="49249"/>
    <lineage>
        <taxon>Eukaryota</taxon>
        <taxon>Sar</taxon>
        <taxon>Stramenopiles</taxon>
        <taxon>Ochrophyta</taxon>
        <taxon>Bacillariophyta</taxon>
        <taxon>Mediophyceae</taxon>
        <taxon>Lithodesmiophycidae</taxon>
        <taxon>Lithodesmiales</taxon>
        <taxon>Lithodesmiaceae</taxon>
        <taxon>Ditylum</taxon>
    </lineage>
</organism>
<reference evidence="2" key="1">
    <citation type="submission" date="2021-01" db="EMBL/GenBank/DDBJ databases">
        <authorList>
            <person name="Corre E."/>
            <person name="Pelletier E."/>
            <person name="Niang G."/>
            <person name="Scheremetjew M."/>
            <person name="Finn R."/>
            <person name="Kale V."/>
            <person name="Holt S."/>
            <person name="Cochrane G."/>
            <person name="Meng A."/>
            <person name="Brown T."/>
            <person name="Cohen L."/>
        </authorList>
    </citation>
    <scope>NUCLEOTIDE SEQUENCE</scope>
    <source>
        <strain evidence="2">GSO104</strain>
    </source>
</reference>
<accession>A0A7S4T580</accession>
<evidence type="ECO:0000256" key="1">
    <source>
        <dbReference type="SAM" id="MobiDB-lite"/>
    </source>
</evidence>
<dbReference type="EMBL" id="HBNS01059188">
    <property type="protein sequence ID" value="CAE4665002.1"/>
    <property type="molecule type" value="Transcribed_RNA"/>
</dbReference>
<evidence type="ECO:0000313" key="2">
    <source>
        <dbReference type="EMBL" id="CAE4665002.1"/>
    </source>
</evidence>
<proteinExistence type="predicted"/>
<dbReference type="AlphaFoldDB" id="A0A7S4T580"/>
<gene>
    <name evidence="2" type="ORF">DBRI00130_LOCUS42553</name>
</gene>
<feature type="region of interest" description="Disordered" evidence="1">
    <location>
        <begin position="145"/>
        <end position="166"/>
    </location>
</feature>
<protein>
    <submittedName>
        <fullName evidence="2">Uncharacterized protein</fullName>
    </submittedName>
</protein>
<sequence>MSLAIPLYVIKLLELLPNNSEFFSIIRCFDMGTSKLSPDERLLRKRLAAKLRQQRCRARKKKMAALKAEERSQPSVVAAGDRQARSPPRNSAVYCPRSPELWSNAYHKNRDFSALPRKAHVIVTPSAANGPSPRRAPLDTLLRISPNRPITSRPTMPPFEVTPNRPSHNTLCPIEKTAIDAMLSLHSNAKTSDVDKQTDQSTPYIPPLTPHAGNSCSFPVRNTIRSEKTIPYKFHKYRGDILLRRQPTSPGFYLYVRPS</sequence>